<dbReference type="STRING" id="503106.A0A218ZAM8"/>
<organism evidence="6 7">
    <name type="scientific">Diplocarpon coronariae</name>
    <dbReference type="NCBI Taxonomy" id="2795749"/>
    <lineage>
        <taxon>Eukaryota</taxon>
        <taxon>Fungi</taxon>
        <taxon>Dikarya</taxon>
        <taxon>Ascomycota</taxon>
        <taxon>Pezizomycotina</taxon>
        <taxon>Leotiomycetes</taxon>
        <taxon>Helotiales</taxon>
        <taxon>Drepanopezizaceae</taxon>
        <taxon>Diplocarpon</taxon>
    </lineage>
</organism>
<keyword evidence="5" id="KW-0472">Membrane</keyword>
<protein>
    <recommendedName>
        <fullName evidence="8">Fun14 family protein</fullName>
    </recommendedName>
</protein>
<dbReference type="EMBL" id="MZNU01000083">
    <property type="protein sequence ID" value="OWP05058.1"/>
    <property type="molecule type" value="Genomic_DNA"/>
</dbReference>
<dbReference type="Proteomes" id="UP000242519">
    <property type="component" value="Unassembled WGS sequence"/>
</dbReference>
<dbReference type="AlphaFoldDB" id="A0A218ZAM8"/>
<evidence type="ECO:0000313" key="7">
    <source>
        <dbReference type="Proteomes" id="UP000242519"/>
    </source>
</evidence>
<name>A0A218ZAM8_9HELO</name>
<sequence>MTTLLRPLLRPQSLGLSLGLTSYLSYHALNQRPLHLESSSSASPVVSSGSYQRPAKVPVVREGRLNARAVRQVSAGSIAGLSAGFAVSTFSRSLALILGLLVVGVQYASNHGINIIPYGRLQKYVTSIDLRSALQDNVAFKVSFATTFALSAFMQF</sequence>
<gene>
    <name evidence="6" type="ORF">B2J93_628</name>
</gene>
<proteinExistence type="inferred from homology"/>
<dbReference type="Pfam" id="PF04930">
    <property type="entry name" value="FUN14"/>
    <property type="match status" value="1"/>
</dbReference>
<evidence type="ECO:0000256" key="2">
    <source>
        <dbReference type="ARBA" id="ARBA00009160"/>
    </source>
</evidence>
<dbReference type="InterPro" id="IPR007014">
    <property type="entry name" value="FUN14"/>
</dbReference>
<accession>A0A218ZAM8</accession>
<evidence type="ECO:0008006" key="8">
    <source>
        <dbReference type="Google" id="ProtNLM"/>
    </source>
</evidence>
<keyword evidence="7" id="KW-1185">Reference proteome</keyword>
<evidence type="ECO:0000256" key="3">
    <source>
        <dbReference type="ARBA" id="ARBA00022692"/>
    </source>
</evidence>
<dbReference type="InParanoid" id="A0A218ZAM8"/>
<dbReference type="GO" id="GO:0016020">
    <property type="term" value="C:membrane"/>
    <property type="evidence" value="ECO:0007669"/>
    <property type="project" value="UniProtKB-SubCell"/>
</dbReference>
<evidence type="ECO:0000256" key="4">
    <source>
        <dbReference type="ARBA" id="ARBA00022989"/>
    </source>
</evidence>
<evidence type="ECO:0000256" key="5">
    <source>
        <dbReference type="ARBA" id="ARBA00023136"/>
    </source>
</evidence>
<evidence type="ECO:0000256" key="1">
    <source>
        <dbReference type="ARBA" id="ARBA00004370"/>
    </source>
</evidence>
<comment type="similarity">
    <text evidence="2">Belongs to the FUN14 family.</text>
</comment>
<comment type="subcellular location">
    <subcellularLocation>
        <location evidence="1">Membrane</location>
    </subcellularLocation>
</comment>
<comment type="caution">
    <text evidence="6">The sequence shown here is derived from an EMBL/GenBank/DDBJ whole genome shotgun (WGS) entry which is preliminary data.</text>
</comment>
<keyword evidence="4" id="KW-1133">Transmembrane helix</keyword>
<keyword evidence="3" id="KW-0812">Transmembrane</keyword>
<dbReference type="OrthoDB" id="3990500at2759"/>
<reference evidence="6 7" key="1">
    <citation type="submission" date="2017-04" db="EMBL/GenBank/DDBJ databases">
        <title>Draft genome sequence of Marssonina coronaria NL1: causal agent of apple blotch.</title>
        <authorList>
            <person name="Cheng Q."/>
        </authorList>
    </citation>
    <scope>NUCLEOTIDE SEQUENCE [LARGE SCALE GENOMIC DNA]</scope>
    <source>
        <strain evidence="6 7">NL1</strain>
    </source>
</reference>
<evidence type="ECO:0000313" key="6">
    <source>
        <dbReference type="EMBL" id="OWP05058.1"/>
    </source>
</evidence>